<dbReference type="OrthoDB" id="9793014at2"/>
<dbReference type="GO" id="GO:0006281">
    <property type="term" value="P:DNA repair"/>
    <property type="evidence" value="ECO:0007669"/>
    <property type="project" value="TreeGrafter"/>
</dbReference>
<keyword evidence="2" id="KW-0378">Hydrolase</keyword>
<dbReference type="Gene3D" id="1.10.150.240">
    <property type="entry name" value="Putative phosphatase, domain 2"/>
    <property type="match status" value="1"/>
</dbReference>
<dbReference type="AlphaFoldDB" id="A0A2U1V4M2"/>
<proteinExistence type="predicted"/>
<dbReference type="InterPro" id="IPR006439">
    <property type="entry name" value="HAD-SF_hydro_IA"/>
</dbReference>
<keyword evidence="3" id="KW-1185">Reference proteome</keyword>
<feature type="region of interest" description="Disordered" evidence="1">
    <location>
        <begin position="1"/>
        <end position="26"/>
    </location>
</feature>
<protein>
    <submittedName>
        <fullName evidence="2">HAD family hydrolase</fullName>
    </submittedName>
</protein>
<dbReference type="EMBL" id="PDOA01000005">
    <property type="protein sequence ID" value="PWC28867.1"/>
    <property type="molecule type" value="Genomic_DNA"/>
</dbReference>
<dbReference type="InterPro" id="IPR050155">
    <property type="entry name" value="HAD-like_hydrolase_sf"/>
</dbReference>
<dbReference type="InterPro" id="IPR023214">
    <property type="entry name" value="HAD_sf"/>
</dbReference>
<dbReference type="SFLD" id="SFLDG01129">
    <property type="entry name" value="C1.5:_HAD__Beta-PGM__Phosphata"/>
    <property type="match status" value="1"/>
</dbReference>
<dbReference type="SUPFAM" id="SSF56784">
    <property type="entry name" value="HAD-like"/>
    <property type="match status" value="1"/>
</dbReference>
<dbReference type="GO" id="GO:0005829">
    <property type="term" value="C:cytosol"/>
    <property type="evidence" value="ECO:0007669"/>
    <property type="project" value="TreeGrafter"/>
</dbReference>
<dbReference type="Pfam" id="PF13419">
    <property type="entry name" value="HAD_2"/>
    <property type="match status" value="1"/>
</dbReference>
<evidence type="ECO:0000256" key="1">
    <source>
        <dbReference type="SAM" id="MobiDB-lite"/>
    </source>
</evidence>
<reference evidence="3" key="1">
    <citation type="submission" date="2017-10" db="EMBL/GenBank/DDBJ databases">
        <authorList>
            <person name="Toshchakov S.V."/>
            <person name="Goeva M.A."/>
        </authorList>
    </citation>
    <scope>NUCLEOTIDE SEQUENCE [LARGE SCALE GENOMIC DNA]</scope>
    <source>
        <strain evidence="3">JR1/69-1-13</strain>
    </source>
</reference>
<accession>A0A2U1V4M2</accession>
<dbReference type="Gene3D" id="3.40.50.1000">
    <property type="entry name" value="HAD superfamily/HAD-like"/>
    <property type="match status" value="1"/>
</dbReference>
<dbReference type="InterPro" id="IPR036412">
    <property type="entry name" value="HAD-like_sf"/>
</dbReference>
<dbReference type="SFLD" id="SFLDS00003">
    <property type="entry name" value="Haloacid_Dehalogenase"/>
    <property type="match status" value="1"/>
</dbReference>
<sequence length="251" mass="26435">MCCPPAPSSRCGGRRSPACRTPTTWQTGSPRSVAEARWRLAVFDFDGTLADSFPWFRAALPETAARFGFHSPAASELEALRGCDSREILRRLAVPAWRLPAIVAHLRARKRAAAGEIPLFPGVPEMLAALRLAGMPVAIASSDSEASIRMTLGREAGRIGAYACGASLFGKPPRLRGLLRQAGLAPAQTLYIGDELRDAEAARAVGMGFAAVSWGYARPEALAATAPLALFRSVAEIAPFCAGSAASSAES</sequence>
<dbReference type="Proteomes" id="UP000245048">
    <property type="component" value="Unassembled WGS sequence"/>
</dbReference>
<name>A0A2U1V4M2_9PROT</name>
<dbReference type="InterPro" id="IPR023198">
    <property type="entry name" value="PGP-like_dom2"/>
</dbReference>
<evidence type="ECO:0000313" key="2">
    <source>
        <dbReference type="EMBL" id="PWC28867.1"/>
    </source>
</evidence>
<dbReference type="PANTHER" id="PTHR43434">
    <property type="entry name" value="PHOSPHOGLYCOLATE PHOSPHATASE"/>
    <property type="match status" value="1"/>
</dbReference>
<comment type="caution">
    <text evidence="2">The sequence shown here is derived from an EMBL/GenBank/DDBJ whole genome shotgun (WGS) entry which is preliminary data.</text>
</comment>
<gene>
    <name evidence="2" type="ORF">CR165_09695</name>
</gene>
<dbReference type="NCBIfam" id="TIGR01549">
    <property type="entry name" value="HAD-SF-IA-v1"/>
    <property type="match status" value="1"/>
</dbReference>
<dbReference type="PANTHER" id="PTHR43434:SF13">
    <property type="entry name" value="PHOSPHOGLYCOLATE PHOSPHATASE"/>
    <property type="match status" value="1"/>
</dbReference>
<dbReference type="InterPro" id="IPR041492">
    <property type="entry name" value="HAD_2"/>
</dbReference>
<organism evidence="2 3">
    <name type="scientific">Teichococcus aestuarii</name>
    <dbReference type="NCBI Taxonomy" id="568898"/>
    <lineage>
        <taxon>Bacteria</taxon>
        <taxon>Pseudomonadati</taxon>
        <taxon>Pseudomonadota</taxon>
        <taxon>Alphaproteobacteria</taxon>
        <taxon>Acetobacterales</taxon>
        <taxon>Roseomonadaceae</taxon>
        <taxon>Roseomonas</taxon>
    </lineage>
</organism>
<evidence type="ECO:0000313" key="3">
    <source>
        <dbReference type="Proteomes" id="UP000245048"/>
    </source>
</evidence>
<dbReference type="GO" id="GO:0008967">
    <property type="term" value="F:phosphoglycolate phosphatase activity"/>
    <property type="evidence" value="ECO:0007669"/>
    <property type="project" value="TreeGrafter"/>
</dbReference>